<keyword evidence="2" id="KW-0472">Membrane</keyword>
<keyword evidence="2" id="KW-0812">Transmembrane</keyword>
<feature type="signal peptide" evidence="3">
    <location>
        <begin position="1"/>
        <end position="29"/>
    </location>
</feature>
<evidence type="ECO:0000313" key="5">
    <source>
        <dbReference type="Proteomes" id="UP001589894"/>
    </source>
</evidence>
<feature type="region of interest" description="Disordered" evidence="1">
    <location>
        <begin position="153"/>
        <end position="221"/>
    </location>
</feature>
<feature type="compositionally biased region" description="Low complexity" evidence="1">
    <location>
        <begin position="182"/>
        <end position="213"/>
    </location>
</feature>
<evidence type="ECO:0000256" key="3">
    <source>
        <dbReference type="SAM" id="SignalP"/>
    </source>
</evidence>
<evidence type="ECO:0000313" key="4">
    <source>
        <dbReference type="EMBL" id="MFC0563607.1"/>
    </source>
</evidence>
<sequence length="288" mass="29411">MTRRWAVRLAAALVPVGAWLVATGGPVAAAGPDTVRIDAPGFAAGRTAIVAAVASTTADGDCRKVRWSMLLRVAGMRPEQVRVQRFEDNGDFAVQVRADGNTTRFTDRALDPGVLCRGRTDTARYRLTFAADVVDAQVTLQADALDENGRPLARAAVTRDVPATGVAAPTPPDRGAPPPATAGPSGAPTAAAEETGTGPAPDPAATAAAAPPAGGTGGDVTGTGRRDAVSLLGGISAVQLAFLIGGLLLFLGVGLLLRMRHLIGSDREPEFAGMGPGMAGGRRRRGRR</sequence>
<evidence type="ECO:0000256" key="1">
    <source>
        <dbReference type="SAM" id="MobiDB-lite"/>
    </source>
</evidence>
<feature type="chain" id="PRO_5046515951" evidence="3">
    <location>
        <begin position="30"/>
        <end position="288"/>
    </location>
</feature>
<dbReference type="Proteomes" id="UP001589894">
    <property type="component" value="Unassembled WGS sequence"/>
</dbReference>
<accession>A0ABV6NS62</accession>
<name>A0ABV6NS62_9ACTN</name>
<feature type="transmembrane region" description="Helical" evidence="2">
    <location>
        <begin position="231"/>
        <end position="257"/>
    </location>
</feature>
<reference evidence="4 5" key="1">
    <citation type="submission" date="2024-09" db="EMBL/GenBank/DDBJ databases">
        <authorList>
            <person name="Sun Q."/>
            <person name="Mori K."/>
        </authorList>
    </citation>
    <scope>NUCLEOTIDE SEQUENCE [LARGE SCALE GENOMIC DNA]</scope>
    <source>
        <strain evidence="4 5">TBRC 2205</strain>
    </source>
</reference>
<comment type="caution">
    <text evidence="4">The sequence shown here is derived from an EMBL/GenBank/DDBJ whole genome shotgun (WGS) entry which is preliminary data.</text>
</comment>
<keyword evidence="2" id="KW-1133">Transmembrane helix</keyword>
<protein>
    <submittedName>
        <fullName evidence="4">Uncharacterized protein</fullName>
    </submittedName>
</protein>
<organism evidence="4 5">
    <name type="scientific">Plantactinospora siamensis</name>
    <dbReference type="NCBI Taxonomy" id="555372"/>
    <lineage>
        <taxon>Bacteria</taxon>
        <taxon>Bacillati</taxon>
        <taxon>Actinomycetota</taxon>
        <taxon>Actinomycetes</taxon>
        <taxon>Micromonosporales</taxon>
        <taxon>Micromonosporaceae</taxon>
        <taxon>Plantactinospora</taxon>
    </lineage>
</organism>
<keyword evidence="5" id="KW-1185">Reference proteome</keyword>
<dbReference type="RefSeq" id="WP_377336345.1">
    <property type="nucleotide sequence ID" value="NZ_JBHLUE010000004.1"/>
</dbReference>
<keyword evidence="3" id="KW-0732">Signal</keyword>
<feature type="region of interest" description="Disordered" evidence="1">
    <location>
        <begin position="268"/>
        <end position="288"/>
    </location>
</feature>
<feature type="compositionally biased region" description="Pro residues" evidence="1">
    <location>
        <begin position="169"/>
        <end position="181"/>
    </location>
</feature>
<gene>
    <name evidence="4" type="ORF">ACFFHU_05430</name>
</gene>
<proteinExistence type="predicted"/>
<dbReference type="EMBL" id="JBHLUE010000004">
    <property type="protein sequence ID" value="MFC0563607.1"/>
    <property type="molecule type" value="Genomic_DNA"/>
</dbReference>
<evidence type="ECO:0000256" key="2">
    <source>
        <dbReference type="SAM" id="Phobius"/>
    </source>
</evidence>